<dbReference type="InterPro" id="IPR047690">
    <property type="entry name" value="IPExxxVDY_fam"/>
</dbReference>
<evidence type="ECO:0000313" key="2">
    <source>
        <dbReference type="Proteomes" id="UP000323930"/>
    </source>
</evidence>
<sequence length="160" mass="18523">MAIHKLVLDDVDSDLFTLIAIHCTLEDYRIAYLLNKFLGITLSRKADDLDFKNGALTYAIFEWEDCKQQTLWNLVSNVCKTESFREANTGSLFSIQEKITQVNHLIPEYKSVNYFLKIDNDYSFSKEKYILNSILKIPQVATAYSIQPNQLKSKDHLIFS</sequence>
<dbReference type="Proteomes" id="UP000323930">
    <property type="component" value="Unassembled WGS sequence"/>
</dbReference>
<name>A0A5D0HSJ1_9FLAO</name>
<comment type="caution">
    <text evidence="1">The sequence shown here is derived from an EMBL/GenBank/DDBJ whole genome shotgun (WGS) entry which is preliminary data.</text>
</comment>
<organism evidence="1 2">
    <name type="scientific">Seonamhaeicola marinus</name>
    <dbReference type="NCBI Taxonomy" id="1912246"/>
    <lineage>
        <taxon>Bacteria</taxon>
        <taxon>Pseudomonadati</taxon>
        <taxon>Bacteroidota</taxon>
        <taxon>Flavobacteriia</taxon>
        <taxon>Flavobacteriales</taxon>
        <taxon>Flavobacteriaceae</taxon>
    </lineage>
</organism>
<dbReference type="EMBL" id="VSDQ01000679">
    <property type="protein sequence ID" value="TYA74314.1"/>
    <property type="molecule type" value="Genomic_DNA"/>
</dbReference>
<accession>A0A5D0HSJ1</accession>
<keyword evidence="2" id="KW-1185">Reference proteome</keyword>
<protein>
    <submittedName>
        <fullName evidence="1">IPExxxVDY family protein</fullName>
    </submittedName>
</protein>
<evidence type="ECO:0000313" key="1">
    <source>
        <dbReference type="EMBL" id="TYA74314.1"/>
    </source>
</evidence>
<dbReference type="RefSeq" id="WP_148543126.1">
    <property type="nucleotide sequence ID" value="NZ_VSDQ01000679.1"/>
</dbReference>
<dbReference type="NCBIfam" id="NF033205">
    <property type="entry name" value="IPExxxVDY"/>
    <property type="match status" value="1"/>
</dbReference>
<gene>
    <name evidence="1" type="ORF">FUA24_13380</name>
</gene>
<proteinExistence type="predicted"/>
<reference evidence="1 2" key="1">
    <citation type="submission" date="2019-08" db="EMBL/GenBank/DDBJ databases">
        <title>Seonamhaeicola sediminis sp. nov., isolated from marine sediment.</title>
        <authorList>
            <person name="Cao W.R."/>
        </authorList>
    </citation>
    <scope>NUCLEOTIDE SEQUENCE [LARGE SCALE GENOMIC DNA]</scope>
    <source>
        <strain evidence="1 2">B011</strain>
    </source>
</reference>
<dbReference type="OrthoDB" id="676614at2"/>
<dbReference type="AlphaFoldDB" id="A0A5D0HSJ1"/>